<comment type="caution">
    <text evidence="7">The sequence shown here is derived from an EMBL/GenBank/DDBJ whole genome shotgun (WGS) entry which is preliminary data.</text>
</comment>
<dbReference type="InterPro" id="IPR014327">
    <property type="entry name" value="RNA_pol_sigma70_bacteroid"/>
</dbReference>
<evidence type="ECO:0000256" key="2">
    <source>
        <dbReference type="ARBA" id="ARBA00023015"/>
    </source>
</evidence>
<dbReference type="Gene3D" id="1.10.1740.10">
    <property type="match status" value="1"/>
</dbReference>
<keyword evidence="4" id="KW-0804">Transcription</keyword>
<evidence type="ECO:0000313" key="8">
    <source>
        <dbReference type="Proteomes" id="UP001172082"/>
    </source>
</evidence>
<dbReference type="PANTHER" id="PTHR43133">
    <property type="entry name" value="RNA POLYMERASE ECF-TYPE SIGMA FACTO"/>
    <property type="match status" value="1"/>
</dbReference>
<dbReference type="SUPFAM" id="SSF88946">
    <property type="entry name" value="Sigma2 domain of RNA polymerase sigma factors"/>
    <property type="match status" value="1"/>
</dbReference>
<keyword evidence="2" id="KW-0805">Transcription regulation</keyword>
<evidence type="ECO:0000256" key="4">
    <source>
        <dbReference type="ARBA" id="ARBA00023163"/>
    </source>
</evidence>
<evidence type="ECO:0000259" key="5">
    <source>
        <dbReference type="Pfam" id="PF04542"/>
    </source>
</evidence>
<dbReference type="RefSeq" id="WP_346754385.1">
    <property type="nucleotide sequence ID" value="NZ_JAUJEA010000011.1"/>
</dbReference>
<evidence type="ECO:0000313" key="7">
    <source>
        <dbReference type="EMBL" id="MDN5204361.1"/>
    </source>
</evidence>
<dbReference type="InterPro" id="IPR007627">
    <property type="entry name" value="RNA_pol_sigma70_r2"/>
</dbReference>
<dbReference type="NCBIfam" id="TIGR02937">
    <property type="entry name" value="sigma70-ECF"/>
    <property type="match status" value="1"/>
</dbReference>
<dbReference type="NCBIfam" id="TIGR02985">
    <property type="entry name" value="Sig70_bacteroi1"/>
    <property type="match status" value="1"/>
</dbReference>
<dbReference type="InterPro" id="IPR036388">
    <property type="entry name" value="WH-like_DNA-bd_sf"/>
</dbReference>
<sequence length="214" mass="25222">MSEKNEYIDFLIRGISLRNDQSSLKELVHYFYPRLYRIAYAILKNKMLAEEVINDVFFRLWQMRHRCTDIKDLNKYLCTSAKNNAIVLLKKEMKRNPNNLEFIDDIFLDRVESLTVSVSPEKQYLTEELKSQIESAIQNLPERCRVIFQLVKLEGLSYKEAAVKLSIKPKTVENQLAIALKKMHEELKPYLLEPSDYHFEKTIILFLISSIISI</sequence>
<comment type="similarity">
    <text evidence="1">Belongs to the sigma-70 factor family. ECF subfamily.</text>
</comment>
<accession>A0ABT8KUB1</accession>
<dbReference type="EMBL" id="JAUJEA010000011">
    <property type="protein sequence ID" value="MDN5204361.1"/>
    <property type="molecule type" value="Genomic_DNA"/>
</dbReference>
<gene>
    <name evidence="7" type="ORF">QQ008_23415</name>
</gene>
<dbReference type="Pfam" id="PF04542">
    <property type="entry name" value="Sigma70_r2"/>
    <property type="match status" value="1"/>
</dbReference>
<dbReference type="InterPro" id="IPR014284">
    <property type="entry name" value="RNA_pol_sigma-70_dom"/>
</dbReference>
<evidence type="ECO:0000259" key="6">
    <source>
        <dbReference type="Pfam" id="PF08281"/>
    </source>
</evidence>
<dbReference type="InterPro" id="IPR013324">
    <property type="entry name" value="RNA_pol_sigma_r3/r4-like"/>
</dbReference>
<feature type="domain" description="RNA polymerase sigma-70 region 2" evidence="5">
    <location>
        <begin position="27"/>
        <end position="93"/>
    </location>
</feature>
<keyword evidence="3" id="KW-0731">Sigma factor</keyword>
<feature type="domain" description="RNA polymerase sigma factor 70 region 4 type 2" evidence="6">
    <location>
        <begin position="132"/>
        <end position="183"/>
    </location>
</feature>
<dbReference type="Gene3D" id="1.10.10.10">
    <property type="entry name" value="Winged helix-like DNA-binding domain superfamily/Winged helix DNA-binding domain"/>
    <property type="match status" value="1"/>
</dbReference>
<dbReference type="InterPro" id="IPR039425">
    <property type="entry name" value="RNA_pol_sigma-70-like"/>
</dbReference>
<protein>
    <submittedName>
        <fullName evidence="7">RNA polymerase sigma-70 factor</fullName>
    </submittedName>
</protein>
<proteinExistence type="inferred from homology"/>
<name>A0ABT8KUB1_9BACT</name>
<keyword evidence="8" id="KW-1185">Reference proteome</keyword>
<dbReference type="InterPro" id="IPR013249">
    <property type="entry name" value="RNA_pol_sigma70_r4_t2"/>
</dbReference>
<evidence type="ECO:0000256" key="1">
    <source>
        <dbReference type="ARBA" id="ARBA00010641"/>
    </source>
</evidence>
<dbReference type="InterPro" id="IPR013325">
    <property type="entry name" value="RNA_pol_sigma_r2"/>
</dbReference>
<dbReference type="SUPFAM" id="SSF88659">
    <property type="entry name" value="Sigma3 and sigma4 domains of RNA polymerase sigma factors"/>
    <property type="match status" value="1"/>
</dbReference>
<dbReference type="Proteomes" id="UP001172082">
    <property type="component" value="Unassembled WGS sequence"/>
</dbReference>
<dbReference type="Pfam" id="PF08281">
    <property type="entry name" value="Sigma70_r4_2"/>
    <property type="match status" value="1"/>
</dbReference>
<dbReference type="PANTHER" id="PTHR43133:SF46">
    <property type="entry name" value="RNA POLYMERASE SIGMA-70 FACTOR ECF SUBFAMILY"/>
    <property type="match status" value="1"/>
</dbReference>
<reference evidence="7" key="1">
    <citation type="submission" date="2023-06" db="EMBL/GenBank/DDBJ databases">
        <title>Genomic of Parafulvivirga corallium.</title>
        <authorList>
            <person name="Wang G."/>
        </authorList>
    </citation>
    <scope>NUCLEOTIDE SEQUENCE</scope>
    <source>
        <strain evidence="7">BMA10</strain>
    </source>
</reference>
<organism evidence="7 8">
    <name type="scientific">Splendidivirga corallicola</name>
    <dbReference type="NCBI Taxonomy" id="3051826"/>
    <lineage>
        <taxon>Bacteria</taxon>
        <taxon>Pseudomonadati</taxon>
        <taxon>Bacteroidota</taxon>
        <taxon>Cytophagia</taxon>
        <taxon>Cytophagales</taxon>
        <taxon>Splendidivirgaceae</taxon>
        <taxon>Splendidivirga</taxon>
    </lineage>
</organism>
<evidence type="ECO:0000256" key="3">
    <source>
        <dbReference type="ARBA" id="ARBA00023082"/>
    </source>
</evidence>